<dbReference type="Pfam" id="PF07676">
    <property type="entry name" value="PD40"/>
    <property type="match status" value="3"/>
</dbReference>
<accession>A0A1M6C5N0</accession>
<feature type="compositionally biased region" description="Basic and acidic residues" evidence="2">
    <location>
        <begin position="505"/>
        <end position="522"/>
    </location>
</feature>
<gene>
    <name evidence="3" type="ORF">SAMN05444280_103146</name>
</gene>
<dbReference type="SUPFAM" id="SSF82171">
    <property type="entry name" value="DPP6 N-terminal domain-like"/>
    <property type="match status" value="1"/>
</dbReference>
<dbReference type="PANTHER" id="PTHR36842:SF1">
    <property type="entry name" value="PROTEIN TOLB"/>
    <property type="match status" value="1"/>
</dbReference>
<dbReference type="PROSITE" id="PS51257">
    <property type="entry name" value="PROKAR_LIPOPROTEIN"/>
    <property type="match status" value="1"/>
</dbReference>
<dbReference type="InterPro" id="IPR011042">
    <property type="entry name" value="6-blade_b-propeller_TolB-like"/>
</dbReference>
<dbReference type="Gene3D" id="2.120.10.30">
    <property type="entry name" value="TolB, C-terminal domain"/>
    <property type="match status" value="2"/>
</dbReference>
<protein>
    <submittedName>
        <fullName evidence="3">WD40-like Beta Propeller Repeat</fullName>
    </submittedName>
</protein>
<evidence type="ECO:0000313" key="3">
    <source>
        <dbReference type="EMBL" id="SHI56319.1"/>
    </source>
</evidence>
<evidence type="ECO:0000313" key="4">
    <source>
        <dbReference type="Proteomes" id="UP000184050"/>
    </source>
</evidence>
<dbReference type="OrthoDB" id="1117425at2"/>
<dbReference type="InterPro" id="IPR011659">
    <property type="entry name" value="WD40"/>
</dbReference>
<dbReference type="Proteomes" id="UP000184050">
    <property type="component" value="Unassembled WGS sequence"/>
</dbReference>
<organism evidence="3 4">
    <name type="scientific">Tangfeifania diversioriginum</name>
    <dbReference type="NCBI Taxonomy" id="1168035"/>
    <lineage>
        <taxon>Bacteria</taxon>
        <taxon>Pseudomonadati</taxon>
        <taxon>Bacteroidota</taxon>
        <taxon>Bacteroidia</taxon>
        <taxon>Marinilabiliales</taxon>
        <taxon>Prolixibacteraceae</taxon>
        <taxon>Tangfeifania</taxon>
    </lineage>
</organism>
<evidence type="ECO:0000256" key="2">
    <source>
        <dbReference type="SAM" id="MobiDB-lite"/>
    </source>
</evidence>
<dbReference type="EMBL" id="FQZE01000003">
    <property type="protein sequence ID" value="SHI56319.1"/>
    <property type="molecule type" value="Genomic_DNA"/>
</dbReference>
<feature type="region of interest" description="Disordered" evidence="2">
    <location>
        <begin position="485"/>
        <end position="522"/>
    </location>
</feature>
<comment type="similarity">
    <text evidence="1">Belongs to the TolB family.</text>
</comment>
<name>A0A1M6C5N0_9BACT</name>
<proteinExistence type="inferred from homology"/>
<evidence type="ECO:0000256" key="1">
    <source>
        <dbReference type="ARBA" id="ARBA00009820"/>
    </source>
</evidence>
<dbReference type="STRING" id="1168035.SAMN05444280_103146"/>
<sequence>MPTQKRFLFFLNILLITFITGCKSPQIGEVQKANQLPKIFPNYINVTIPVNIAPMNFSIKEEGDLFWAKISSGNEELLIRSKNGVIKFQEKRWKKLIKNNQEGQLKIKIFVKKEENEITREFEPFHMYIAKEKIDPFLVYRLIHPGYYNWSSIKIEQRSVESFNQASIVENELIEKNCVNCHAFNQNNPERFLIHIRGSKGGTYFTDDQQILKTDLKIESMPGGATYPSWHPGGRFVAFSSNQVRQNFYAHQEKSIEVFDLVSSLILYDTQTNEILNITEKDSINPLQTFPSWSPDGKYLYFCSAGCRKAGSNLSLDDIKNIHYNLVRKSFDPISRTFGKDELVFDASKMKKSASFPRISPDGKFIVFTMADYGTFPIWHEEADLYLLNLQSGKFKKMELNSNKTESYHTWSSNGKWLVFSSKRIDGRSARPHFAYINSGDSIGKPFVLPQQNPNFYNKILESYNIPEFVTSKVKFNPTDFESAANKKPLISSPGNPNDTTPRWIKLENEKERAKIEKGVHE</sequence>
<dbReference type="AlphaFoldDB" id="A0A1M6C5N0"/>
<reference evidence="3 4" key="1">
    <citation type="submission" date="2016-11" db="EMBL/GenBank/DDBJ databases">
        <authorList>
            <person name="Jaros S."/>
            <person name="Januszkiewicz K."/>
            <person name="Wedrychowicz H."/>
        </authorList>
    </citation>
    <scope>NUCLEOTIDE SEQUENCE [LARGE SCALE GENOMIC DNA]</scope>
    <source>
        <strain evidence="3 4">DSM 27063</strain>
    </source>
</reference>
<dbReference type="PANTHER" id="PTHR36842">
    <property type="entry name" value="PROTEIN TOLB HOMOLOG"/>
    <property type="match status" value="1"/>
</dbReference>
<keyword evidence="4" id="KW-1185">Reference proteome</keyword>
<dbReference type="RefSeq" id="WP_073165384.1">
    <property type="nucleotide sequence ID" value="NZ_FQZE01000003.1"/>
</dbReference>